<sequence>MRSKSFDGMACSIAEVMAAVGDRWGLLIMRDVLLGLTRYDDLRRSTGATNATLSDRLKSLEEAGLIEKRLYQARPPRHDYVPTLRGQDLALLLQAMVQIGDTWRRRSGQDAPLRIEQATSGRPVQLVLADAETGMPTGATPLRVAPGPGADEAMQWRLAMGAETRAMRVAPEGQAGGDLL</sequence>
<dbReference type="GO" id="GO:0003677">
    <property type="term" value="F:DNA binding"/>
    <property type="evidence" value="ECO:0007669"/>
    <property type="project" value="UniProtKB-KW"/>
</dbReference>
<dbReference type="PANTHER" id="PTHR33204">
    <property type="entry name" value="TRANSCRIPTIONAL REGULATOR, MARR FAMILY"/>
    <property type="match status" value="1"/>
</dbReference>
<gene>
    <name evidence="5" type="ORF">J2792_003631</name>
</gene>
<dbReference type="Proteomes" id="UP001184150">
    <property type="component" value="Unassembled WGS sequence"/>
</dbReference>
<keyword evidence="3" id="KW-0804">Transcription</keyword>
<dbReference type="Gene3D" id="1.10.10.10">
    <property type="entry name" value="Winged helix-like DNA-binding domain superfamily/Winged helix DNA-binding domain"/>
    <property type="match status" value="1"/>
</dbReference>
<dbReference type="Pfam" id="PF01638">
    <property type="entry name" value="HxlR"/>
    <property type="match status" value="1"/>
</dbReference>
<dbReference type="InterPro" id="IPR002577">
    <property type="entry name" value="HTH_HxlR"/>
</dbReference>
<reference evidence="5 6" key="1">
    <citation type="submission" date="2023-07" db="EMBL/GenBank/DDBJ databases">
        <title>Sorghum-associated microbial communities from plants grown in Nebraska, USA.</title>
        <authorList>
            <person name="Schachtman D."/>
        </authorList>
    </citation>
    <scope>NUCLEOTIDE SEQUENCE [LARGE SCALE GENOMIC DNA]</scope>
    <source>
        <strain evidence="5 6">DS1027</strain>
    </source>
</reference>
<dbReference type="PANTHER" id="PTHR33204:SF18">
    <property type="entry name" value="TRANSCRIPTIONAL REGULATORY PROTEIN"/>
    <property type="match status" value="1"/>
</dbReference>
<evidence type="ECO:0000313" key="6">
    <source>
        <dbReference type="Proteomes" id="UP001184150"/>
    </source>
</evidence>
<evidence type="ECO:0000313" key="5">
    <source>
        <dbReference type="EMBL" id="MDR6512746.1"/>
    </source>
</evidence>
<dbReference type="EMBL" id="JAVDRD010000011">
    <property type="protein sequence ID" value="MDR6512746.1"/>
    <property type="molecule type" value="Genomic_DNA"/>
</dbReference>
<dbReference type="InterPro" id="IPR036388">
    <property type="entry name" value="WH-like_DNA-bd_sf"/>
</dbReference>
<feature type="domain" description="HTH hxlR-type" evidence="4">
    <location>
        <begin position="11"/>
        <end position="108"/>
    </location>
</feature>
<evidence type="ECO:0000259" key="4">
    <source>
        <dbReference type="PROSITE" id="PS51118"/>
    </source>
</evidence>
<name>A0ABU1MQW4_9SPHN</name>
<comment type="caution">
    <text evidence="5">The sequence shown here is derived from an EMBL/GenBank/DDBJ whole genome shotgun (WGS) entry which is preliminary data.</text>
</comment>
<evidence type="ECO:0000256" key="3">
    <source>
        <dbReference type="ARBA" id="ARBA00023163"/>
    </source>
</evidence>
<organism evidence="5 6">
    <name type="scientific">Novosphingobium capsulatum</name>
    <dbReference type="NCBI Taxonomy" id="13688"/>
    <lineage>
        <taxon>Bacteria</taxon>
        <taxon>Pseudomonadati</taxon>
        <taxon>Pseudomonadota</taxon>
        <taxon>Alphaproteobacteria</taxon>
        <taxon>Sphingomonadales</taxon>
        <taxon>Sphingomonadaceae</taxon>
        <taxon>Novosphingobium</taxon>
    </lineage>
</organism>
<evidence type="ECO:0000256" key="1">
    <source>
        <dbReference type="ARBA" id="ARBA00023015"/>
    </source>
</evidence>
<dbReference type="RefSeq" id="WP_309806202.1">
    <property type="nucleotide sequence ID" value="NZ_JAVDRD010000011.1"/>
</dbReference>
<accession>A0ABU1MQW4</accession>
<evidence type="ECO:0000256" key="2">
    <source>
        <dbReference type="ARBA" id="ARBA00023125"/>
    </source>
</evidence>
<dbReference type="SUPFAM" id="SSF46785">
    <property type="entry name" value="Winged helix' DNA-binding domain"/>
    <property type="match status" value="1"/>
</dbReference>
<keyword evidence="2 5" id="KW-0238">DNA-binding</keyword>
<keyword evidence="6" id="KW-1185">Reference proteome</keyword>
<keyword evidence="1" id="KW-0805">Transcription regulation</keyword>
<dbReference type="PROSITE" id="PS51118">
    <property type="entry name" value="HTH_HXLR"/>
    <property type="match status" value="1"/>
</dbReference>
<protein>
    <submittedName>
        <fullName evidence="5">DNA-binding HxlR family transcriptional regulator</fullName>
    </submittedName>
</protein>
<proteinExistence type="predicted"/>
<dbReference type="InterPro" id="IPR036390">
    <property type="entry name" value="WH_DNA-bd_sf"/>
</dbReference>